<evidence type="ECO:0000313" key="5">
    <source>
        <dbReference type="EMBL" id="MCY6959361.1"/>
    </source>
</evidence>
<dbReference type="Pfam" id="PF19580">
    <property type="entry name" value="Exo_endo_phos_3"/>
    <property type="match status" value="1"/>
</dbReference>
<feature type="region of interest" description="Disordered" evidence="1">
    <location>
        <begin position="121"/>
        <end position="141"/>
    </location>
</feature>
<dbReference type="InterPro" id="IPR005135">
    <property type="entry name" value="Endo/exonuclease/phosphatase"/>
</dbReference>
<gene>
    <name evidence="5" type="ORF">OW729_12155</name>
</gene>
<keyword evidence="2" id="KW-0732">Signal</keyword>
<name>A0ABT4DDS6_9CLOT</name>
<evidence type="ECO:0000256" key="1">
    <source>
        <dbReference type="SAM" id="MobiDB-lite"/>
    </source>
</evidence>
<comment type="caution">
    <text evidence="5">The sequence shown here is derived from an EMBL/GenBank/DDBJ whole genome shotgun (WGS) entry which is preliminary data.</text>
</comment>
<feature type="signal peptide" evidence="2">
    <location>
        <begin position="1"/>
        <end position="24"/>
    </location>
</feature>
<evidence type="ECO:0000259" key="3">
    <source>
        <dbReference type="Pfam" id="PF19580"/>
    </source>
</evidence>
<dbReference type="Proteomes" id="UP001144612">
    <property type="component" value="Unassembled WGS sequence"/>
</dbReference>
<reference evidence="5" key="1">
    <citation type="submission" date="2022-12" db="EMBL/GenBank/DDBJ databases">
        <title>Clostridium sp. nov., isolated from industrial wastewater.</title>
        <authorList>
            <person name="Jiayan W."/>
        </authorList>
    </citation>
    <scope>NUCLEOTIDE SEQUENCE</scope>
    <source>
        <strain evidence="5">ZC22-4</strain>
    </source>
</reference>
<proteinExistence type="predicted"/>
<accession>A0ABT4DDS6</accession>
<evidence type="ECO:0000313" key="6">
    <source>
        <dbReference type="Proteomes" id="UP001144612"/>
    </source>
</evidence>
<dbReference type="Pfam" id="PF20578">
    <property type="entry name" value="aBig_2"/>
    <property type="match status" value="1"/>
</dbReference>
<organism evidence="5 6">
    <name type="scientific">Clostridium brassicae</name>
    <dbReference type="NCBI Taxonomy" id="2999072"/>
    <lineage>
        <taxon>Bacteria</taxon>
        <taxon>Bacillati</taxon>
        <taxon>Bacillota</taxon>
        <taxon>Clostridia</taxon>
        <taxon>Eubacteriales</taxon>
        <taxon>Clostridiaceae</taxon>
        <taxon>Clostridium</taxon>
    </lineage>
</organism>
<dbReference type="CDD" id="cd04486">
    <property type="entry name" value="YhcR_OBF_like"/>
    <property type="match status" value="1"/>
</dbReference>
<sequence length="1165" mass="128311">MFKKKLTAIITAALILGSSIPVLAQPKYVYLKSQSSEETIYINYKDYIKGYASRNKNFLETMKKYNISAISVKTPKGHHVIDFNGYVNEYKSNNVENVDDYSDKENSKKYTLPEKVKELHKDGSISSEEVVPPDNKKDDSTPILEARQKNDGEIVTIKGTVTSVIGNNAFVQDETGGIYIYLGPTANPNLVSGNEVKVTGPLNTYNNLKQISNPKDNPTAVNITLESNNNKLPDAKTTTISGIKEEYQGTRVNIKNLTVLSVSNPEKNGSYNVVVKDETGSISIRVDNNLNPKIPASEFKVGSIIDVTSCLSRFKTDLQLMISNINEMKIISEGTGEIPSQDGVAINKIQGKSHKSPLEGQNVSKVKGIVTAISKDRYQNGFFMQNPNPDNDPATSEGIFVADKDTKVKVGDEVAVDGIVKEIVNGLQEDCVPETVIQASNVKTNSNGNKLPEPIKISFNEMLAKNIDNDNMTSFDIDEDAIDYYESLEGMLVEIEKPVIVGADERYGEICVLANDGEFSSHQRTKYGGIKAYKDDFNPEIITIDDVLKPIVDNKTKKFYDPNFKVSVGDKFNTSVVGVMSSGFGKYKVFNIDKLPEITHGNYEKEITSIKKDESKLTVASFNVENLSKYSGDRLQKIAESIVANLKSPDIVGLSEILDNDGETKSDVVDASQTYEALINAIRKAGGPEYVYTDIAPINGQDGGVPGGNIRVGFIYVKDKITLVDKSKGDATTSVKMTEDGLSVNPGRICPNDSAFRSSRKPLVAQFKYNGQDVFVIGNHLNSKRGDGSLFGMIQPPVRGSEPQRHKQAKLINDFVKEILNKQPDANVIALGDMNDYEFSETIDIIKGNEMQNAVDKLSLNERYSYVYNGNSQVLDNLLVSNNIYDKTEVDMVHINSQSTFEKLSDHDPILVQIELGKQQQLTDEEAVDAAIKNIKLGDTSKVTENLTLPTKGIYETTIQWESNKPEVVSNEGVVIRPENGQGNTDVTLTATVSKGKVTKSQEFKLTVLEKQKEEVNVEKELVKLDIGIPEGWQAADIPTPDLSKDKYLKLIQSTSCLITPTMDFTAYDNKTLTFDARTFGGVEQTSNEITMSISLDDGATWEEVKKVSPADKNMNNQIIDLTKYTGDKVKVKFETKSAINNKGVGIANIIIKGKKAVVAPVVNE</sequence>
<dbReference type="PANTHER" id="PTHR42834:SF1">
    <property type="entry name" value="ENDONUCLEASE_EXONUCLEASE_PHOSPHATASE FAMILY PROTEIN (AFU_ORTHOLOGUE AFUA_3G09210)"/>
    <property type="match status" value="1"/>
</dbReference>
<dbReference type="InterPro" id="IPR046780">
    <property type="entry name" value="aBig_2"/>
</dbReference>
<evidence type="ECO:0008006" key="7">
    <source>
        <dbReference type="Google" id="ProtNLM"/>
    </source>
</evidence>
<evidence type="ECO:0000259" key="4">
    <source>
        <dbReference type="Pfam" id="PF20578"/>
    </source>
</evidence>
<dbReference type="SUPFAM" id="SSF56219">
    <property type="entry name" value="DNase I-like"/>
    <property type="match status" value="1"/>
</dbReference>
<dbReference type="InterPro" id="IPR036691">
    <property type="entry name" value="Endo/exonu/phosph_ase_sf"/>
</dbReference>
<dbReference type="RefSeq" id="WP_268061790.1">
    <property type="nucleotide sequence ID" value="NZ_JAPQFJ010000012.1"/>
</dbReference>
<protein>
    <recommendedName>
        <fullName evidence="7">Endonuclease</fullName>
    </recommendedName>
</protein>
<feature type="domain" description="Atrophied bacterial Ig" evidence="4">
    <location>
        <begin position="930"/>
        <end position="1010"/>
    </location>
</feature>
<feature type="domain" description="Endonuclease/exonuclease/phosphatase" evidence="3">
    <location>
        <begin position="751"/>
        <end position="895"/>
    </location>
</feature>
<evidence type="ECO:0000256" key="2">
    <source>
        <dbReference type="SAM" id="SignalP"/>
    </source>
</evidence>
<dbReference type="EMBL" id="JAPQFJ010000012">
    <property type="protein sequence ID" value="MCY6959361.1"/>
    <property type="molecule type" value="Genomic_DNA"/>
</dbReference>
<feature type="chain" id="PRO_5047372668" description="Endonuclease" evidence="2">
    <location>
        <begin position="25"/>
        <end position="1165"/>
    </location>
</feature>
<dbReference type="Gene3D" id="3.60.10.10">
    <property type="entry name" value="Endonuclease/exonuclease/phosphatase"/>
    <property type="match status" value="1"/>
</dbReference>
<keyword evidence="6" id="KW-1185">Reference proteome</keyword>
<dbReference type="PANTHER" id="PTHR42834">
    <property type="entry name" value="ENDONUCLEASE/EXONUCLEASE/PHOSPHATASE FAMILY PROTEIN (AFU_ORTHOLOGUE AFUA_3G09210)"/>
    <property type="match status" value="1"/>
</dbReference>